<protein>
    <submittedName>
        <fullName evidence="2">Uncharacterized protein</fullName>
    </submittedName>
</protein>
<dbReference type="VEuPathDB" id="FungiDB:CH63R_01831"/>
<comment type="caution">
    <text evidence="2">The sequence shown here is derived from an EMBL/GenBank/DDBJ whole genome shotgun (WGS) entry which is preliminary data.</text>
</comment>
<name>A0A1B7YM24_COLHI</name>
<dbReference type="AlphaFoldDB" id="A0A1B7YM24"/>
<feature type="region of interest" description="Disordered" evidence="1">
    <location>
        <begin position="173"/>
        <end position="198"/>
    </location>
</feature>
<proteinExistence type="predicted"/>
<evidence type="ECO:0000313" key="2">
    <source>
        <dbReference type="EMBL" id="OBR13105.1"/>
    </source>
</evidence>
<dbReference type="EMBL" id="LTAN01000002">
    <property type="protein sequence ID" value="OBR13105.1"/>
    <property type="molecule type" value="Genomic_DNA"/>
</dbReference>
<accession>A0A1B7YM24</accession>
<dbReference type="GeneID" id="28860913"/>
<evidence type="ECO:0000256" key="1">
    <source>
        <dbReference type="SAM" id="MobiDB-lite"/>
    </source>
</evidence>
<gene>
    <name evidence="2" type="ORF">CH63R_01831</name>
</gene>
<dbReference type="RefSeq" id="XP_018161622.1">
    <property type="nucleotide sequence ID" value="XM_018296806.1"/>
</dbReference>
<dbReference type="KEGG" id="chig:CH63R_01831"/>
<reference evidence="3" key="1">
    <citation type="journal article" date="2017" name="BMC Genomics">
        <title>Gapless genome assembly of Colletotrichum higginsianum reveals chromosome structure and association of transposable elements with secondary metabolite gene clusters.</title>
        <authorList>
            <person name="Dallery J.-F."/>
            <person name="Lapalu N."/>
            <person name="Zampounis A."/>
            <person name="Pigne S."/>
            <person name="Luyten I."/>
            <person name="Amselem J."/>
            <person name="Wittenberg A.H.J."/>
            <person name="Zhou S."/>
            <person name="de Queiroz M.V."/>
            <person name="Robin G.P."/>
            <person name="Auger A."/>
            <person name="Hainaut M."/>
            <person name="Henrissat B."/>
            <person name="Kim K.-T."/>
            <person name="Lee Y.-H."/>
            <person name="Lespinet O."/>
            <person name="Schwartz D.C."/>
            <person name="Thon M.R."/>
            <person name="O'Connell R.J."/>
        </authorList>
    </citation>
    <scope>NUCLEOTIDE SEQUENCE [LARGE SCALE GENOMIC DNA]</scope>
    <source>
        <strain evidence="3">IMI 349063</strain>
    </source>
</reference>
<keyword evidence="3" id="KW-1185">Reference proteome</keyword>
<sequence length="198" mass="20870">MPSRHASLAPVPPELFPLSHAPYPAPVRSSSSQGLARKGGEREGKRTGHSPGFFSSSIVSLGLLVSWSLARRLDLSEAHEWGHCAAPHSPIGPSSLGLGSQSRLKPVPAPPVGFFSCGHLVYFLPCLPRVKNTGEDEEWGALLQALSPSCSRASVANPLVSNEVAAVLGRPLVSAGPPSPQRPQGRPQCPEHSFREAA</sequence>
<feature type="region of interest" description="Disordered" evidence="1">
    <location>
        <begin position="22"/>
        <end position="50"/>
    </location>
</feature>
<dbReference type="Proteomes" id="UP000092177">
    <property type="component" value="Chromosome 2"/>
</dbReference>
<evidence type="ECO:0000313" key="3">
    <source>
        <dbReference type="Proteomes" id="UP000092177"/>
    </source>
</evidence>
<organism evidence="2 3">
    <name type="scientific">Colletotrichum higginsianum (strain IMI 349063)</name>
    <name type="common">Crucifer anthracnose fungus</name>
    <dbReference type="NCBI Taxonomy" id="759273"/>
    <lineage>
        <taxon>Eukaryota</taxon>
        <taxon>Fungi</taxon>
        <taxon>Dikarya</taxon>
        <taxon>Ascomycota</taxon>
        <taxon>Pezizomycotina</taxon>
        <taxon>Sordariomycetes</taxon>
        <taxon>Hypocreomycetidae</taxon>
        <taxon>Glomerellales</taxon>
        <taxon>Glomerellaceae</taxon>
        <taxon>Colletotrichum</taxon>
        <taxon>Colletotrichum destructivum species complex</taxon>
    </lineage>
</organism>